<protein>
    <recommendedName>
        <fullName evidence="10">C2H2-type domain-containing protein</fullName>
    </recommendedName>
</protein>
<evidence type="ECO:0000313" key="12">
    <source>
        <dbReference type="Proteomes" id="UP001335648"/>
    </source>
</evidence>
<dbReference type="AlphaFoldDB" id="A0AAN8B8S9"/>
<keyword evidence="4 9" id="KW-0863">Zinc-finger</keyword>
<dbReference type="GO" id="GO:0005634">
    <property type="term" value="C:nucleus"/>
    <property type="evidence" value="ECO:0007669"/>
    <property type="project" value="UniProtKB-SubCell"/>
</dbReference>
<keyword evidence="6" id="KW-0805">Transcription regulation</keyword>
<comment type="subcellular location">
    <subcellularLocation>
        <location evidence="1">Nucleus</location>
    </subcellularLocation>
</comment>
<evidence type="ECO:0000256" key="3">
    <source>
        <dbReference type="ARBA" id="ARBA00022737"/>
    </source>
</evidence>
<sequence length="119" mass="13329">MFTQVDKEHANKNEPSSYICTTCKQTFTSAWFLLQHAQHTHGIRIYLDHHPVNCSLTPRMVLPPPFTEALPRSPLPNFLGDANNPFHLLRMAAPLLREHPPPSAIHGDPTACNTALCQP</sequence>
<dbReference type="PANTHER" id="PTHR45993">
    <property type="entry name" value="B-CELL LYMPHOMA/LEUKEMIA 11"/>
    <property type="match status" value="1"/>
</dbReference>
<gene>
    <name evidence="11" type="ORF">CesoFtcFv8_023414</name>
</gene>
<evidence type="ECO:0000256" key="5">
    <source>
        <dbReference type="ARBA" id="ARBA00022833"/>
    </source>
</evidence>
<dbReference type="InterPro" id="IPR013087">
    <property type="entry name" value="Znf_C2H2_type"/>
</dbReference>
<evidence type="ECO:0000256" key="9">
    <source>
        <dbReference type="PROSITE-ProRule" id="PRU00042"/>
    </source>
</evidence>
<dbReference type="Proteomes" id="UP001335648">
    <property type="component" value="Unassembled WGS sequence"/>
</dbReference>
<evidence type="ECO:0000313" key="11">
    <source>
        <dbReference type="EMBL" id="KAK5880381.1"/>
    </source>
</evidence>
<keyword evidence="5" id="KW-0862">Zinc</keyword>
<accession>A0AAN8B8S9</accession>
<dbReference type="GO" id="GO:0045944">
    <property type="term" value="P:positive regulation of transcription by RNA polymerase II"/>
    <property type="evidence" value="ECO:0007669"/>
    <property type="project" value="TreeGrafter"/>
</dbReference>
<evidence type="ECO:0000256" key="7">
    <source>
        <dbReference type="ARBA" id="ARBA00023163"/>
    </source>
</evidence>
<keyword evidence="3" id="KW-0677">Repeat</keyword>
<evidence type="ECO:0000256" key="8">
    <source>
        <dbReference type="ARBA" id="ARBA00023242"/>
    </source>
</evidence>
<feature type="domain" description="C2H2-type" evidence="10">
    <location>
        <begin position="18"/>
        <end position="41"/>
    </location>
</feature>
<organism evidence="11 12">
    <name type="scientific">Champsocephalus esox</name>
    <name type="common">pike icefish</name>
    <dbReference type="NCBI Taxonomy" id="159716"/>
    <lineage>
        <taxon>Eukaryota</taxon>
        <taxon>Metazoa</taxon>
        <taxon>Chordata</taxon>
        <taxon>Craniata</taxon>
        <taxon>Vertebrata</taxon>
        <taxon>Euteleostomi</taxon>
        <taxon>Actinopterygii</taxon>
        <taxon>Neopterygii</taxon>
        <taxon>Teleostei</taxon>
        <taxon>Neoteleostei</taxon>
        <taxon>Acanthomorphata</taxon>
        <taxon>Eupercaria</taxon>
        <taxon>Perciformes</taxon>
        <taxon>Notothenioidei</taxon>
        <taxon>Channichthyidae</taxon>
        <taxon>Champsocephalus</taxon>
    </lineage>
</organism>
<evidence type="ECO:0000256" key="4">
    <source>
        <dbReference type="ARBA" id="ARBA00022771"/>
    </source>
</evidence>
<keyword evidence="12" id="KW-1185">Reference proteome</keyword>
<proteinExistence type="predicted"/>
<evidence type="ECO:0000256" key="1">
    <source>
        <dbReference type="ARBA" id="ARBA00004123"/>
    </source>
</evidence>
<dbReference type="GO" id="GO:0000978">
    <property type="term" value="F:RNA polymerase II cis-regulatory region sequence-specific DNA binding"/>
    <property type="evidence" value="ECO:0007669"/>
    <property type="project" value="TreeGrafter"/>
</dbReference>
<evidence type="ECO:0000256" key="2">
    <source>
        <dbReference type="ARBA" id="ARBA00022723"/>
    </source>
</evidence>
<comment type="caution">
    <text evidence="11">The sequence shown here is derived from an EMBL/GenBank/DDBJ whole genome shotgun (WGS) entry which is preliminary data.</text>
</comment>
<keyword evidence="7" id="KW-0804">Transcription</keyword>
<keyword evidence="2" id="KW-0479">Metal-binding</keyword>
<dbReference type="GO" id="GO:0003700">
    <property type="term" value="F:DNA-binding transcription factor activity"/>
    <property type="evidence" value="ECO:0007669"/>
    <property type="project" value="TreeGrafter"/>
</dbReference>
<dbReference type="PROSITE" id="PS00028">
    <property type="entry name" value="ZINC_FINGER_C2H2_1"/>
    <property type="match status" value="1"/>
</dbReference>
<dbReference type="InterPro" id="IPR051497">
    <property type="entry name" value="Dev/Hematopoietic_TF"/>
</dbReference>
<evidence type="ECO:0000259" key="10">
    <source>
        <dbReference type="PROSITE" id="PS50157"/>
    </source>
</evidence>
<evidence type="ECO:0000256" key="6">
    <source>
        <dbReference type="ARBA" id="ARBA00023015"/>
    </source>
</evidence>
<keyword evidence="8" id="KW-0539">Nucleus</keyword>
<dbReference type="GO" id="GO:0008270">
    <property type="term" value="F:zinc ion binding"/>
    <property type="evidence" value="ECO:0007669"/>
    <property type="project" value="UniProtKB-KW"/>
</dbReference>
<dbReference type="EMBL" id="JAULUE010002064">
    <property type="protein sequence ID" value="KAK5880381.1"/>
    <property type="molecule type" value="Genomic_DNA"/>
</dbReference>
<reference evidence="11 12" key="1">
    <citation type="journal article" date="2023" name="Mol. Biol. Evol.">
        <title>Genomics of Secondarily Temperate Adaptation in the Only Non-Antarctic Icefish.</title>
        <authorList>
            <person name="Rivera-Colon A.G."/>
            <person name="Rayamajhi N."/>
            <person name="Minhas B.F."/>
            <person name="Madrigal G."/>
            <person name="Bilyk K.T."/>
            <person name="Yoon V."/>
            <person name="Hune M."/>
            <person name="Gregory S."/>
            <person name="Cheng C.H.C."/>
            <person name="Catchen J.M."/>
        </authorList>
    </citation>
    <scope>NUCLEOTIDE SEQUENCE [LARGE SCALE GENOMIC DNA]</scope>
    <source>
        <strain evidence="11">JC2023a</strain>
    </source>
</reference>
<dbReference type="PANTHER" id="PTHR45993:SF9">
    <property type="entry name" value="B-CELL LYMPHOMA_LEUKEMIA 11B"/>
    <property type="match status" value="1"/>
</dbReference>
<name>A0AAN8B8S9_9TELE</name>
<dbReference type="PROSITE" id="PS50157">
    <property type="entry name" value="ZINC_FINGER_C2H2_2"/>
    <property type="match status" value="1"/>
</dbReference>